<keyword evidence="1 2" id="KW-0238">DNA-binding</keyword>
<evidence type="ECO:0000256" key="2">
    <source>
        <dbReference type="PROSITE-ProRule" id="PRU00335"/>
    </source>
</evidence>
<dbReference type="Gene3D" id="1.10.10.60">
    <property type="entry name" value="Homeodomain-like"/>
    <property type="match status" value="1"/>
</dbReference>
<dbReference type="EMBL" id="CADCVR010000042">
    <property type="protein sequence ID" value="CAA9490197.1"/>
    <property type="molecule type" value="Genomic_DNA"/>
</dbReference>
<sequence>MSQRHVRSEDDPLLDAAHACVMAVGVRRTTLTDVARRAGVSRMTVYRRFPDVAALIQALMTREFSGVLADAVAANAELATVRQRLAQSATDGVVRLSGHPLFLRLLDVDPELLLPYVVQRHGAFQHLVLDAFVALLAEGMEEGSVRRTDPAALAAALELCLRGWVLAARADDPDGLRVRATAELRPLLEGALR</sequence>
<dbReference type="Gene3D" id="1.10.357.10">
    <property type="entry name" value="Tetracycline Repressor, domain 2"/>
    <property type="match status" value="1"/>
</dbReference>
<dbReference type="PROSITE" id="PS50977">
    <property type="entry name" value="HTH_TETR_2"/>
    <property type="match status" value="1"/>
</dbReference>
<dbReference type="InterPro" id="IPR001647">
    <property type="entry name" value="HTH_TetR"/>
</dbReference>
<dbReference type="Pfam" id="PF00440">
    <property type="entry name" value="TetR_N"/>
    <property type="match status" value="1"/>
</dbReference>
<accession>A0A6J4SBZ5</accession>
<evidence type="ECO:0000259" key="3">
    <source>
        <dbReference type="PROSITE" id="PS50977"/>
    </source>
</evidence>
<dbReference type="AlphaFoldDB" id="A0A6J4SBZ5"/>
<dbReference type="SUPFAM" id="SSF48498">
    <property type="entry name" value="Tetracyclin repressor-like, C-terminal domain"/>
    <property type="match status" value="1"/>
</dbReference>
<organism evidence="4">
    <name type="scientific">uncultured Solirubrobacteraceae bacterium</name>
    <dbReference type="NCBI Taxonomy" id="1162706"/>
    <lineage>
        <taxon>Bacteria</taxon>
        <taxon>Bacillati</taxon>
        <taxon>Actinomycetota</taxon>
        <taxon>Thermoleophilia</taxon>
        <taxon>Solirubrobacterales</taxon>
        <taxon>Solirubrobacteraceae</taxon>
        <taxon>environmental samples</taxon>
    </lineage>
</organism>
<reference evidence="4" key="1">
    <citation type="submission" date="2020-02" db="EMBL/GenBank/DDBJ databases">
        <authorList>
            <person name="Meier V. D."/>
        </authorList>
    </citation>
    <scope>NUCLEOTIDE SEQUENCE</scope>
    <source>
        <strain evidence="4">AVDCRST_MAG53</strain>
    </source>
</reference>
<gene>
    <name evidence="4" type="ORF">AVDCRST_MAG53-1552</name>
</gene>
<proteinExistence type="predicted"/>
<dbReference type="InterPro" id="IPR009057">
    <property type="entry name" value="Homeodomain-like_sf"/>
</dbReference>
<evidence type="ECO:0000313" key="4">
    <source>
        <dbReference type="EMBL" id="CAA9490197.1"/>
    </source>
</evidence>
<dbReference type="SUPFAM" id="SSF46689">
    <property type="entry name" value="Homeodomain-like"/>
    <property type="match status" value="1"/>
</dbReference>
<protein>
    <submittedName>
        <fullName evidence="4">Transcriptional regulator, AcrR family</fullName>
    </submittedName>
</protein>
<dbReference type="GO" id="GO:0003700">
    <property type="term" value="F:DNA-binding transcription factor activity"/>
    <property type="evidence" value="ECO:0007669"/>
    <property type="project" value="TreeGrafter"/>
</dbReference>
<dbReference type="InterPro" id="IPR050109">
    <property type="entry name" value="HTH-type_TetR-like_transc_reg"/>
</dbReference>
<dbReference type="PANTHER" id="PTHR30055">
    <property type="entry name" value="HTH-TYPE TRANSCRIPTIONAL REGULATOR RUTR"/>
    <property type="match status" value="1"/>
</dbReference>
<dbReference type="GO" id="GO:0000976">
    <property type="term" value="F:transcription cis-regulatory region binding"/>
    <property type="evidence" value="ECO:0007669"/>
    <property type="project" value="TreeGrafter"/>
</dbReference>
<feature type="domain" description="HTH tetR-type" evidence="3">
    <location>
        <begin position="7"/>
        <end position="67"/>
    </location>
</feature>
<dbReference type="InterPro" id="IPR036271">
    <property type="entry name" value="Tet_transcr_reg_TetR-rel_C_sf"/>
</dbReference>
<feature type="DNA-binding region" description="H-T-H motif" evidence="2">
    <location>
        <begin position="30"/>
        <end position="49"/>
    </location>
</feature>
<evidence type="ECO:0000256" key="1">
    <source>
        <dbReference type="ARBA" id="ARBA00023125"/>
    </source>
</evidence>
<dbReference type="PANTHER" id="PTHR30055:SF153">
    <property type="entry name" value="HTH-TYPE TRANSCRIPTIONAL REPRESSOR RV3405C"/>
    <property type="match status" value="1"/>
</dbReference>
<name>A0A6J4SBZ5_9ACTN</name>